<organism evidence="1 2">
    <name type="scientific">Stenotrophomonas nitritireducens</name>
    <dbReference type="NCBI Taxonomy" id="83617"/>
    <lineage>
        <taxon>Bacteria</taxon>
        <taxon>Pseudomonadati</taxon>
        <taxon>Pseudomonadota</taxon>
        <taxon>Gammaproteobacteria</taxon>
        <taxon>Lysobacterales</taxon>
        <taxon>Lysobacteraceae</taxon>
        <taxon>Stenotrophomonas</taxon>
    </lineage>
</organism>
<sequence length="90" mass="9598">MLPPDLNVSESFHFGVLETPVKAALNGLAIKSPIQLPEVKPATKVKVVVSVLVELEAMFEPEALRESIVDNAAVNAEANFSVSEATTKLP</sequence>
<name>A0ABR5NFJ4_9GAMM</name>
<accession>A0ABR5NFJ4</accession>
<evidence type="ECO:0000313" key="2">
    <source>
        <dbReference type="Proteomes" id="UP000050902"/>
    </source>
</evidence>
<comment type="caution">
    <text evidence="1">The sequence shown here is derived from an EMBL/GenBank/DDBJ whole genome shotgun (WGS) entry which is preliminary data.</text>
</comment>
<proteinExistence type="predicted"/>
<protein>
    <submittedName>
        <fullName evidence="1">Uncharacterized protein</fullName>
    </submittedName>
</protein>
<reference evidence="1 2" key="1">
    <citation type="submission" date="2015-05" db="EMBL/GenBank/DDBJ databases">
        <title>Genome sequencing and analysis of members of genus Stenotrophomonas.</title>
        <authorList>
            <person name="Patil P.P."/>
            <person name="Midha S."/>
            <person name="Patil P.B."/>
        </authorList>
    </citation>
    <scope>NUCLEOTIDE SEQUENCE [LARGE SCALE GENOMIC DNA]</scope>
    <source>
        <strain evidence="1 2">DSM 12575</strain>
    </source>
</reference>
<keyword evidence="2" id="KW-1185">Reference proteome</keyword>
<evidence type="ECO:0000313" key="1">
    <source>
        <dbReference type="EMBL" id="KRG53854.1"/>
    </source>
</evidence>
<gene>
    <name evidence="1" type="ORF">ABB22_17350</name>
</gene>
<dbReference type="EMBL" id="LDJG01000045">
    <property type="protein sequence ID" value="KRG53854.1"/>
    <property type="molecule type" value="Genomic_DNA"/>
</dbReference>
<dbReference type="Proteomes" id="UP000050902">
    <property type="component" value="Unassembled WGS sequence"/>
</dbReference>